<dbReference type="GO" id="GO:0060320">
    <property type="term" value="P:rejection of self pollen"/>
    <property type="evidence" value="ECO:0007669"/>
    <property type="project" value="UniProtKB-KW"/>
</dbReference>
<organism evidence="7 8">
    <name type="scientific">Cucurbita moschata</name>
    <name type="common">Winter crookneck squash</name>
    <name type="synonym">Cucurbita pepo var. moschata</name>
    <dbReference type="NCBI Taxonomy" id="3662"/>
    <lineage>
        <taxon>Eukaryota</taxon>
        <taxon>Viridiplantae</taxon>
        <taxon>Streptophyta</taxon>
        <taxon>Embryophyta</taxon>
        <taxon>Tracheophyta</taxon>
        <taxon>Spermatophyta</taxon>
        <taxon>Magnoliopsida</taxon>
        <taxon>eudicotyledons</taxon>
        <taxon>Gunneridae</taxon>
        <taxon>Pentapetalae</taxon>
        <taxon>rosids</taxon>
        <taxon>fabids</taxon>
        <taxon>Cucurbitales</taxon>
        <taxon>Cucurbitaceae</taxon>
        <taxon>Cucurbiteae</taxon>
        <taxon>Cucurbita</taxon>
    </lineage>
</organism>
<dbReference type="Proteomes" id="UP000504609">
    <property type="component" value="Unplaced"/>
</dbReference>
<keyword evidence="3 6" id="KW-0713">Self-incompatibility</keyword>
<keyword evidence="4 6" id="KW-0964">Secreted</keyword>
<feature type="chain" id="PRO_5027140202" description="S-protein homolog" evidence="6">
    <location>
        <begin position="27"/>
        <end position="161"/>
    </location>
</feature>
<evidence type="ECO:0000256" key="1">
    <source>
        <dbReference type="ARBA" id="ARBA00004613"/>
    </source>
</evidence>
<evidence type="ECO:0000256" key="4">
    <source>
        <dbReference type="ARBA" id="ARBA00022525"/>
    </source>
</evidence>
<comment type="subcellular location">
    <subcellularLocation>
        <location evidence="1 6">Secreted</location>
    </subcellularLocation>
</comment>
<evidence type="ECO:0000313" key="7">
    <source>
        <dbReference type="Proteomes" id="UP000504609"/>
    </source>
</evidence>
<comment type="similarity">
    <text evidence="2 6">Belongs to the plant self-incompatibility (S1) protein family.</text>
</comment>
<dbReference type="Pfam" id="PF05938">
    <property type="entry name" value="Self-incomp_S1"/>
    <property type="match status" value="1"/>
</dbReference>
<feature type="signal peptide" evidence="6">
    <location>
        <begin position="1"/>
        <end position="26"/>
    </location>
</feature>
<dbReference type="InterPro" id="IPR010264">
    <property type="entry name" value="Self-incomp_S1"/>
</dbReference>
<proteinExistence type="inferred from homology"/>
<evidence type="ECO:0000256" key="6">
    <source>
        <dbReference type="RuleBase" id="RU367044"/>
    </source>
</evidence>
<dbReference type="RefSeq" id="XP_022942056.1">
    <property type="nucleotide sequence ID" value="XM_023086288.1"/>
</dbReference>
<evidence type="ECO:0000256" key="3">
    <source>
        <dbReference type="ARBA" id="ARBA00022471"/>
    </source>
</evidence>
<keyword evidence="5 6" id="KW-0732">Signal</keyword>
<dbReference type="GeneID" id="111447244"/>
<accession>A0A6J1FMU2</accession>
<dbReference type="KEGG" id="cmos:111447244"/>
<keyword evidence="7" id="KW-1185">Reference proteome</keyword>
<evidence type="ECO:0000313" key="8">
    <source>
        <dbReference type="RefSeq" id="XP_022942056.1"/>
    </source>
</evidence>
<protein>
    <recommendedName>
        <fullName evidence="6">S-protein homolog</fullName>
    </recommendedName>
</protein>
<reference evidence="8" key="1">
    <citation type="submission" date="2025-08" db="UniProtKB">
        <authorList>
            <consortium name="RefSeq"/>
        </authorList>
    </citation>
    <scope>IDENTIFICATION</scope>
    <source>
        <tissue evidence="8">Young leaves</tissue>
    </source>
</reference>
<evidence type="ECO:0000256" key="2">
    <source>
        <dbReference type="ARBA" id="ARBA00005581"/>
    </source>
</evidence>
<gene>
    <name evidence="8" type="primary">LOC111447244</name>
</gene>
<dbReference type="PANTHER" id="PTHR31232">
    <property type="match status" value="1"/>
</dbReference>
<dbReference type="GO" id="GO:0005576">
    <property type="term" value="C:extracellular region"/>
    <property type="evidence" value="ECO:0007669"/>
    <property type="project" value="UniProtKB-SubCell"/>
</dbReference>
<evidence type="ECO:0000256" key="5">
    <source>
        <dbReference type="ARBA" id="ARBA00022729"/>
    </source>
</evidence>
<dbReference type="PANTHER" id="PTHR31232:SF164">
    <property type="entry name" value="S-PROTEIN HOMOLOG"/>
    <property type="match status" value="1"/>
</dbReference>
<name>A0A6J1FMU2_CUCMO</name>
<sequence length="161" mass="18336">MAAQGLMRRLPLLLLLLLHPVSLTMSVASKKKAETGPEQPDPNQPAIALRKFDVHIRNGLRMYLLDSHCCSKDDDLGVRVIYPDDEQRWSFRGNWLGSTNFHCKLEWAYGFVEFDAFADDLNFVTSFCGDSSCVWTAKQDGLYLADQNGQLVFKDHWELVP</sequence>
<dbReference type="AlphaFoldDB" id="A0A6J1FMU2"/>